<dbReference type="InterPro" id="IPR005467">
    <property type="entry name" value="His_kinase_dom"/>
</dbReference>
<evidence type="ECO:0000256" key="2">
    <source>
        <dbReference type="ARBA" id="ARBA00004370"/>
    </source>
</evidence>
<dbReference type="Pfam" id="PF02518">
    <property type="entry name" value="HATPase_c"/>
    <property type="match status" value="1"/>
</dbReference>
<dbReference type="SMART" id="SM00387">
    <property type="entry name" value="HATPase_c"/>
    <property type="match status" value="1"/>
</dbReference>
<evidence type="ECO:0000256" key="4">
    <source>
        <dbReference type="ARBA" id="ARBA00022553"/>
    </source>
</evidence>
<dbReference type="CDD" id="cd16954">
    <property type="entry name" value="HATPase_PhoQ-like"/>
    <property type="match status" value="1"/>
</dbReference>
<keyword evidence="6 13" id="KW-0812">Transmembrane</keyword>
<dbReference type="PANTHER" id="PTHR45436:SF4">
    <property type="entry name" value="SENSOR PROTEIN PHOQ"/>
    <property type="match status" value="1"/>
</dbReference>
<proteinExistence type="predicted"/>
<dbReference type="Gene3D" id="3.30.565.10">
    <property type="entry name" value="Histidine kinase-like ATPase, C-terminal domain"/>
    <property type="match status" value="1"/>
</dbReference>
<evidence type="ECO:0000259" key="15">
    <source>
        <dbReference type="PROSITE" id="PS50885"/>
    </source>
</evidence>
<dbReference type="PROSITE" id="PS50885">
    <property type="entry name" value="HAMP"/>
    <property type="match status" value="1"/>
</dbReference>
<keyword evidence="5" id="KW-0808">Transferase</keyword>
<dbReference type="GO" id="GO:0016301">
    <property type="term" value="F:kinase activity"/>
    <property type="evidence" value="ECO:0007669"/>
    <property type="project" value="UniProtKB-KW"/>
</dbReference>
<evidence type="ECO:0000256" key="12">
    <source>
        <dbReference type="ARBA" id="ARBA00023136"/>
    </source>
</evidence>
<evidence type="ECO:0000256" key="11">
    <source>
        <dbReference type="ARBA" id="ARBA00023012"/>
    </source>
</evidence>
<comment type="subcellular location">
    <subcellularLocation>
        <location evidence="2">Membrane</location>
    </subcellularLocation>
</comment>
<evidence type="ECO:0000256" key="7">
    <source>
        <dbReference type="ARBA" id="ARBA00022741"/>
    </source>
</evidence>
<dbReference type="InterPro" id="IPR036890">
    <property type="entry name" value="HATPase_C_sf"/>
</dbReference>
<dbReference type="InterPro" id="IPR058619">
    <property type="entry name" value="PhoQ/CarS-like_HATPase"/>
</dbReference>
<dbReference type="PROSITE" id="PS50109">
    <property type="entry name" value="HIS_KIN"/>
    <property type="match status" value="1"/>
</dbReference>
<evidence type="ECO:0000256" key="6">
    <source>
        <dbReference type="ARBA" id="ARBA00022692"/>
    </source>
</evidence>
<dbReference type="EMBL" id="BAABJZ010000089">
    <property type="protein sequence ID" value="GAA4892750.1"/>
    <property type="molecule type" value="Genomic_DNA"/>
</dbReference>
<feature type="domain" description="Histidine kinase" evidence="14">
    <location>
        <begin position="254"/>
        <end position="457"/>
    </location>
</feature>
<dbReference type="Gene3D" id="1.10.287.130">
    <property type="match status" value="1"/>
</dbReference>
<gene>
    <name evidence="16" type="ORF">GCM10023333_27500</name>
</gene>
<dbReference type="PRINTS" id="PR00344">
    <property type="entry name" value="BCTRLSENSOR"/>
</dbReference>
<feature type="domain" description="HAMP" evidence="15">
    <location>
        <begin position="195"/>
        <end position="246"/>
    </location>
</feature>
<dbReference type="PANTHER" id="PTHR45436">
    <property type="entry name" value="SENSOR HISTIDINE KINASE YKOH"/>
    <property type="match status" value="1"/>
</dbReference>
<name>A0ABP9F442_9GAMM</name>
<dbReference type="SUPFAM" id="SSF55874">
    <property type="entry name" value="ATPase domain of HSP90 chaperone/DNA topoisomerase II/histidine kinase"/>
    <property type="match status" value="1"/>
</dbReference>
<evidence type="ECO:0000256" key="8">
    <source>
        <dbReference type="ARBA" id="ARBA00022777"/>
    </source>
</evidence>
<reference evidence="17" key="1">
    <citation type="journal article" date="2019" name="Int. J. Syst. Evol. Microbiol.">
        <title>The Global Catalogue of Microorganisms (GCM) 10K type strain sequencing project: providing services to taxonomists for standard genome sequencing and annotation.</title>
        <authorList>
            <consortium name="The Broad Institute Genomics Platform"/>
            <consortium name="The Broad Institute Genome Sequencing Center for Infectious Disease"/>
            <person name="Wu L."/>
            <person name="Ma J."/>
        </authorList>
    </citation>
    <scope>NUCLEOTIDE SEQUENCE [LARGE SCALE GENOMIC DNA]</scope>
    <source>
        <strain evidence="17">JCM 18401</strain>
    </source>
</reference>
<keyword evidence="12 13" id="KW-0472">Membrane</keyword>
<dbReference type="InterPro" id="IPR003594">
    <property type="entry name" value="HATPase_dom"/>
</dbReference>
<keyword evidence="4" id="KW-0597">Phosphoprotein</keyword>
<evidence type="ECO:0000313" key="16">
    <source>
        <dbReference type="EMBL" id="GAA4892750.1"/>
    </source>
</evidence>
<keyword evidence="9" id="KW-0067">ATP-binding</keyword>
<keyword evidence="11" id="KW-0902">Two-component regulatory system</keyword>
<dbReference type="Proteomes" id="UP001499988">
    <property type="component" value="Unassembled WGS sequence"/>
</dbReference>
<dbReference type="InterPro" id="IPR004358">
    <property type="entry name" value="Sig_transdc_His_kin-like_C"/>
</dbReference>
<keyword evidence="10 13" id="KW-1133">Transmembrane helix</keyword>
<keyword evidence="17" id="KW-1185">Reference proteome</keyword>
<evidence type="ECO:0000313" key="17">
    <source>
        <dbReference type="Proteomes" id="UP001499988"/>
    </source>
</evidence>
<evidence type="ECO:0000256" key="1">
    <source>
        <dbReference type="ARBA" id="ARBA00000085"/>
    </source>
</evidence>
<dbReference type="InterPro" id="IPR050428">
    <property type="entry name" value="TCS_sensor_his_kinase"/>
</dbReference>
<organism evidence="16 17">
    <name type="scientific">Ferrimonas pelagia</name>
    <dbReference type="NCBI Taxonomy" id="1177826"/>
    <lineage>
        <taxon>Bacteria</taxon>
        <taxon>Pseudomonadati</taxon>
        <taxon>Pseudomonadota</taxon>
        <taxon>Gammaproteobacteria</taxon>
        <taxon>Alteromonadales</taxon>
        <taxon>Ferrimonadaceae</taxon>
        <taxon>Ferrimonas</taxon>
    </lineage>
</organism>
<comment type="caution">
    <text evidence="16">The sequence shown here is derived from an EMBL/GenBank/DDBJ whole genome shotgun (WGS) entry which is preliminary data.</text>
</comment>
<feature type="transmembrane region" description="Helical" evidence="13">
    <location>
        <begin position="20"/>
        <end position="38"/>
    </location>
</feature>
<evidence type="ECO:0000256" key="13">
    <source>
        <dbReference type="SAM" id="Phobius"/>
    </source>
</evidence>
<feature type="transmembrane region" description="Helical" evidence="13">
    <location>
        <begin position="180"/>
        <end position="198"/>
    </location>
</feature>
<dbReference type="InterPro" id="IPR003660">
    <property type="entry name" value="HAMP_dom"/>
</dbReference>
<accession>A0ABP9F442</accession>
<sequence length="463" mass="52131">MQLKENWLTYCSRPTIFRRVIGTSMLLLTLALLALMGAERYDNQRNLYNQTASDLLTQLTGIGYELQQEGLEPPKKGAILAEQFEPGENLFTLCDQQLNSVFVSQAVRKRSIGDLCAHVKRSQSKWSTQAVELAPKRHYYVYPLTMETASGEMHLVILRDANKAQRELAARNSWITIKSLILLPVILLLLISGALWGMKPLNRLGLQLQEIIEGKRSRLGKPEATELVGITHALNDMLEQSEQRREIYQNAMKDLAHSLKTRLAAIQAILDDPNSNPEHCRSDMYDQLTQMDQLIQYQLRKAVMGRQGLSTEKVAISPIVQQLTNMLDKVYRDKRLNFIIEIDDAIQFPINKEDLMEFLGNLMDNASRFAITTVKIRVEQDAEQQLLLTVEDDGPGIEPALRQKVLGRGERADERHPGQGIGLAVCNELSHSYGGQLIIGDSSLGGAAITLKLPNSHHYVDRP</sequence>
<keyword evidence="7" id="KW-0547">Nucleotide-binding</keyword>
<dbReference type="EC" id="2.7.13.3" evidence="3"/>
<comment type="catalytic activity">
    <reaction evidence="1">
        <text>ATP + protein L-histidine = ADP + protein N-phospho-L-histidine.</text>
        <dbReference type="EC" id="2.7.13.3"/>
    </reaction>
</comment>
<evidence type="ECO:0000256" key="3">
    <source>
        <dbReference type="ARBA" id="ARBA00012438"/>
    </source>
</evidence>
<evidence type="ECO:0000256" key="9">
    <source>
        <dbReference type="ARBA" id="ARBA00022840"/>
    </source>
</evidence>
<keyword evidence="8 16" id="KW-0418">Kinase</keyword>
<evidence type="ECO:0000259" key="14">
    <source>
        <dbReference type="PROSITE" id="PS50109"/>
    </source>
</evidence>
<protein>
    <recommendedName>
        <fullName evidence="3">histidine kinase</fullName>
        <ecNumber evidence="3">2.7.13.3</ecNumber>
    </recommendedName>
</protein>
<evidence type="ECO:0000256" key="10">
    <source>
        <dbReference type="ARBA" id="ARBA00022989"/>
    </source>
</evidence>
<evidence type="ECO:0000256" key="5">
    <source>
        <dbReference type="ARBA" id="ARBA00022679"/>
    </source>
</evidence>